<proteinExistence type="predicted"/>
<name>A0AAW0QJD2_9PEZI</name>
<sequence length="97" mass="10879">MYLAIFLFTWEFSDDSGTVSTLSSKQAVVADKPTFSIDRYMLRKCAGPYETRKNKVPRSIASSVAAGESGGTVWTLPDLKWSDICLKNKCEYNIDKE</sequence>
<organism evidence="1 2">
    <name type="scientific">Apiospora kogelbergensis</name>
    <dbReference type="NCBI Taxonomy" id="1337665"/>
    <lineage>
        <taxon>Eukaryota</taxon>
        <taxon>Fungi</taxon>
        <taxon>Dikarya</taxon>
        <taxon>Ascomycota</taxon>
        <taxon>Pezizomycotina</taxon>
        <taxon>Sordariomycetes</taxon>
        <taxon>Xylariomycetidae</taxon>
        <taxon>Amphisphaeriales</taxon>
        <taxon>Apiosporaceae</taxon>
        <taxon>Apiospora</taxon>
    </lineage>
</organism>
<dbReference type="EMBL" id="JAQQWP010000010">
    <property type="protein sequence ID" value="KAK8097006.1"/>
    <property type="molecule type" value="Genomic_DNA"/>
</dbReference>
<reference evidence="1 2" key="1">
    <citation type="submission" date="2023-01" db="EMBL/GenBank/DDBJ databases">
        <title>Analysis of 21 Apiospora genomes using comparative genomics revels a genus with tremendous synthesis potential of carbohydrate active enzymes and secondary metabolites.</title>
        <authorList>
            <person name="Sorensen T."/>
        </authorList>
    </citation>
    <scope>NUCLEOTIDE SEQUENCE [LARGE SCALE GENOMIC DNA]</scope>
    <source>
        <strain evidence="1 2">CBS 117206</strain>
    </source>
</reference>
<evidence type="ECO:0000313" key="2">
    <source>
        <dbReference type="Proteomes" id="UP001392437"/>
    </source>
</evidence>
<dbReference type="Proteomes" id="UP001392437">
    <property type="component" value="Unassembled WGS sequence"/>
</dbReference>
<accession>A0AAW0QJD2</accession>
<comment type="caution">
    <text evidence="1">The sequence shown here is derived from an EMBL/GenBank/DDBJ whole genome shotgun (WGS) entry which is preliminary data.</text>
</comment>
<evidence type="ECO:0000313" key="1">
    <source>
        <dbReference type="EMBL" id="KAK8097006.1"/>
    </source>
</evidence>
<keyword evidence="2" id="KW-1185">Reference proteome</keyword>
<dbReference type="AlphaFoldDB" id="A0AAW0QJD2"/>
<gene>
    <name evidence="1" type="ORF">PG999_012950</name>
</gene>
<protein>
    <submittedName>
        <fullName evidence="1">Uncharacterized protein</fullName>
    </submittedName>
</protein>